<dbReference type="GO" id="GO:0005254">
    <property type="term" value="F:chloride channel activity"/>
    <property type="evidence" value="ECO:0007669"/>
    <property type="project" value="TreeGrafter"/>
</dbReference>
<evidence type="ECO:0000256" key="5">
    <source>
        <dbReference type="ARBA" id="ARBA00023136"/>
    </source>
</evidence>
<keyword evidence="3 6" id="KW-0812">Transmembrane</keyword>
<evidence type="ECO:0000313" key="9">
    <source>
        <dbReference type="Proteomes" id="UP000271098"/>
    </source>
</evidence>
<keyword evidence="4 6" id="KW-1133">Transmembrane helix</keyword>
<comment type="caution">
    <text evidence="6">Lacks conserved residue(s) required for the propagation of feature annotation.</text>
</comment>
<evidence type="ECO:0000256" key="6">
    <source>
        <dbReference type="RuleBase" id="RU280814"/>
    </source>
</evidence>
<evidence type="ECO:0000256" key="3">
    <source>
        <dbReference type="ARBA" id="ARBA00022692"/>
    </source>
</evidence>
<evidence type="ECO:0000256" key="4">
    <source>
        <dbReference type="ARBA" id="ARBA00022989"/>
    </source>
</evidence>
<dbReference type="AlphaFoldDB" id="A0A183DZK8"/>
<dbReference type="Proteomes" id="UP000271098">
    <property type="component" value="Unassembled WGS sequence"/>
</dbReference>
<evidence type="ECO:0000313" key="8">
    <source>
        <dbReference type="EMBL" id="VDN23656.1"/>
    </source>
</evidence>
<reference evidence="8 9" key="2">
    <citation type="submission" date="2018-11" db="EMBL/GenBank/DDBJ databases">
        <authorList>
            <consortium name="Pathogen Informatics"/>
        </authorList>
    </citation>
    <scope>NUCLEOTIDE SEQUENCE [LARGE SCALE GENOMIC DNA]</scope>
</reference>
<comment type="subcellular location">
    <subcellularLocation>
        <location evidence="1 6">Membrane</location>
        <topology evidence="1 6">Multi-pass membrane protein</topology>
    </subcellularLocation>
</comment>
<dbReference type="InterPro" id="IPR049452">
    <property type="entry name" value="Anoctamin_TM"/>
</dbReference>
<feature type="transmembrane region" description="Helical" evidence="6">
    <location>
        <begin position="20"/>
        <end position="42"/>
    </location>
</feature>
<feature type="domain" description="Anoctamin transmembrane" evidence="7">
    <location>
        <begin position="19"/>
        <end position="92"/>
    </location>
</feature>
<proteinExistence type="inferred from homology"/>
<gene>
    <name evidence="8" type="ORF">GPUH_LOCUS14149</name>
</gene>
<comment type="similarity">
    <text evidence="2 6">Belongs to the anoctamin family.</text>
</comment>
<dbReference type="InterPro" id="IPR007632">
    <property type="entry name" value="Anoctamin"/>
</dbReference>
<dbReference type="Pfam" id="PF04547">
    <property type="entry name" value="Anoctamin"/>
    <property type="match status" value="1"/>
</dbReference>
<evidence type="ECO:0000259" key="7">
    <source>
        <dbReference type="Pfam" id="PF04547"/>
    </source>
</evidence>
<dbReference type="OrthoDB" id="296386at2759"/>
<sequence length="132" mass="14928">MEWWLFKISKQTSYTFPFAVIQFGFVTLFVSAFPLAPLLALINNILEVRLDAYKFVVANRRPYPQRARDLGIWLSIIDKLSKAAVLTNHVVLALKGIISYLIPDMPSRVFIQLQRQRASSMGLGSVDAGRSI</sequence>
<protein>
    <recommendedName>
        <fullName evidence="6">Anoctamin</fullName>
    </recommendedName>
</protein>
<keyword evidence="9" id="KW-1185">Reference proteome</keyword>
<reference evidence="10" key="1">
    <citation type="submission" date="2016-06" db="UniProtKB">
        <authorList>
            <consortium name="WormBaseParasite"/>
        </authorList>
    </citation>
    <scope>IDENTIFICATION</scope>
</reference>
<name>A0A183DZK8_9BILA</name>
<keyword evidence="5 6" id="KW-0472">Membrane</keyword>
<dbReference type="EMBL" id="UYRT01080953">
    <property type="protein sequence ID" value="VDN23656.1"/>
    <property type="molecule type" value="Genomic_DNA"/>
</dbReference>
<evidence type="ECO:0000256" key="1">
    <source>
        <dbReference type="ARBA" id="ARBA00004141"/>
    </source>
</evidence>
<accession>A0A183DZK8</accession>
<organism evidence="10">
    <name type="scientific">Gongylonema pulchrum</name>
    <dbReference type="NCBI Taxonomy" id="637853"/>
    <lineage>
        <taxon>Eukaryota</taxon>
        <taxon>Metazoa</taxon>
        <taxon>Ecdysozoa</taxon>
        <taxon>Nematoda</taxon>
        <taxon>Chromadorea</taxon>
        <taxon>Rhabditida</taxon>
        <taxon>Spirurina</taxon>
        <taxon>Spiruromorpha</taxon>
        <taxon>Spiruroidea</taxon>
        <taxon>Gongylonematidae</taxon>
        <taxon>Gongylonema</taxon>
    </lineage>
</organism>
<dbReference type="GO" id="GO:0005886">
    <property type="term" value="C:plasma membrane"/>
    <property type="evidence" value="ECO:0007669"/>
    <property type="project" value="TreeGrafter"/>
</dbReference>
<dbReference type="WBParaSite" id="GPUH_0001416401-mRNA-1">
    <property type="protein sequence ID" value="GPUH_0001416401-mRNA-1"/>
    <property type="gene ID" value="GPUH_0001416401"/>
</dbReference>
<dbReference type="PANTHER" id="PTHR12308:SF83">
    <property type="entry name" value="ANOCTAMIN"/>
    <property type="match status" value="1"/>
</dbReference>
<evidence type="ECO:0000256" key="2">
    <source>
        <dbReference type="ARBA" id="ARBA00009671"/>
    </source>
</evidence>
<dbReference type="PANTHER" id="PTHR12308">
    <property type="entry name" value="ANOCTAMIN"/>
    <property type="match status" value="1"/>
</dbReference>
<evidence type="ECO:0000313" key="10">
    <source>
        <dbReference type="WBParaSite" id="GPUH_0001416401-mRNA-1"/>
    </source>
</evidence>